<proteinExistence type="predicted"/>
<name>A0A1I4GCN1_9PROT</name>
<evidence type="ECO:0000313" key="2">
    <source>
        <dbReference type="Proteomes" id="UP000199533"/>
    </source>
</evidence>
<dbReference type="AlphaFoldDB" id="A0A1I4GCN1"/>
<sequence length="123" mass="14347">MNDKLKMKVYYNSACPVCKAGIEGQMDKDNTCEIQWNDVHKENQLASEVGSDLEYVRERLHVVDENGQLQIGFDAFLAIWRNSPSEIWKSKILGLPIIKQLCRVSYNIFAAILYKWNRAKKHW</sequence>
<gene>
    <name evidence="1" type="ORF">SAMN05216302_10525</name>
</gene>
<dbReference type="RefSeq" id="WP_090703099.1">
    <property type="nucleotide sequence ID" value="NZ_FOSP01000052.1"/>
</dbReference>
<organism evidence="1 2">
    <name type="scientific">Nitrosomonas aestuarii</name>
    <dbReference type="NCBI Taxonomy" id="52441"/>
    <lineage>
        <taxon>Bacteria</taxon>
        <taxon>Pseudomonadati</taxon>
        <taxon>Pseudomonadota</taxon>
        <taxon>Betaproteobacteria</taxon>
        <taxon>Nitrosomonadales</taxon>
        <taxon>Nitrosomonadaceae</taxon>
        <taxon>Nitrosomonas</taxon>
    </lineage>
</organism>
<dbReference type="Proteomes" id="UP000199533">
    <property type="component" value="Unassembled WGS sequence"/>
</dbReference>
<dbReference type="GO" id="GO:0015035">
    <property type="term" value="F:protein-disulfide reductase activity"/>
    <property type="evidence" value="ECO:0007669"/>
    <property type="project" value="InterPro"/>
</dbReference>
<dbReference type="OrthoDB" id="5294764at2"/>
<protein>
    <submittedName>
        <fullName evidence="1">Predicted thiol-disulfide oxidoreductase YuxK, DCC family</fullName>
    </submittedName>
</protein>
<keyword evidence="2" id="KW-1185">Reference proteome</keyword>
<dbReference type="STRING" id="52441.SAMN05216302_10525"/>
<dbReference type="Pfam" id="PF04134">
    <property type="entry name" value="DCC1-like"/>
    <property type="match status" value="1"/>
</dbReference>
<accession>A0A1I4GCN1</accession>
<reference evidence="2" key="1">
    <citation type="submission" date="2016-10" db="EMBL/GenBank/DDBJ databases">
        <authorList>
            <person name="Varghese N."/>
            <person name="Submissions S."/>
        </authorList>
    </citation>
    <scope>NUCLEOTIDE SEQUENCE [LARGE SCALE GENOMIC DNA]</scope>
    <source>
        <strain evidence="2">Nm69</strain>
    </source>
</reference>
<evidence type="ECO:0000313" key="1">
    <source>
        <dbReference type="EMBL" id="SFL27795.1"/>
    </source>
</evidence>
<dbReference type="InterPro" id="IPR007263">
    <property type="entry name" value="DCC1-like"/>
</dbReference>
<dbReference type="EMBL" id="FOSP01000052">
    <property type="protein sequence ID" value="SFL27795.1"/>
    <property type="molecule type" value="Genomic_DNA"/>
</dbReference>